<dbReference type="OrthoDB" id="269227at2759"/>
<evidence type="ECO:0000256" key="1">
    <source>
        <dbReference type="ARBA" id="ARBA00001974"/>
    </source>
</evidence>
<dbReference type="PANTHER" id="PTHR11552:SF147">
    <property type="entry name" value="CHOLINE DEHYDROGENASE, MITOCHONDRIAL"/>
    <property type="match status" value="1"/>
</dbReference>
<dbReference type="InterPro" id="IPR012132">
    <property type="entry name" value="GMC_OxRdtase"/>
</dbReference>
<dbReference type="PANTHER" id="PTHR11552">
    <property type="entry name" value="GLUCOSE-METHANOL-CHOLINE GMC OXIDOREDUCTASE"/>
    <property type="match status" value="1"/>
</dbReference>
<dbReference type="SUPFAM" id="SSF51905">
    <property type="entry name" value="FAD/NAD(P)-binding domain"/>
    <property type="match status" value="2"/>
</dbReference>
<dbReference type="Gene3D" id="3.30.560.10">
    <property type="entry name" value="Glucose Oxidase, domain 3"/>
    <property type="match status" value="1"/>
</dbReference>
<dbReference type="Pfam" id="PF00732">
    <property type="entry name" value="GMC_oxred_N"/>
    <property type="match status" value="1"/>
</dbReference>
<reference evidence="6" key="1">
    <citation type="submission" date="2021-02" db="EMBL/GenBank/DDBJ databases">
        <authorList>
            <person name="Steward A R."/>
        </authorList>
    </citation>
    <scope>NUCLEOTIDE SEQUENCE</scope>
</reference>
<accession>A0A821V397</accession>
<dbReference type="Proteomes" id="UP000663880">
    <property type="component" value="Unassembled WGS sequence"/>
</dbReference>
<dbReference type="GO" id="GO:0050660">
    <property type="term" value="F:flavin adenine dinucleotide binding"/>
    <property type="evidence" value="ECO:0007669"/>
    <property type="project" value="InterPro"/>
</dbReference>
<dbReference type="Gene3D" id="3.50.50.60">
    <property type="entry name" value="FAD/NAD(P)-binding domain"/>
    <property type="match status" value="2"/>
</dbReference>
<dbReference type="PROSITE" id="PS00624">
    <property type="entry name" value="GMC_OXRED_2"/>
    <property type="match status" value="1"/>
</dbReference>
<organism evidence="6 7">
    <name type="scientific">Pieris macdunnoughi</name>
    <dbReference type="NCBI Taxonomy" id="345717"/>
    <lineage>
        <taxon>Eukaryota</taxon>
        <taxon>Metazoa</taxon>
        <taxon>Ecdysozoa</taxon>
        <taxon>Arthropoda</taxon>
        <taxon>Hexapoda</taxon>
        <taxon>Insecta</taxon>
        <taxon>Pterygota</taxon>
        <taxon>Neoptera</taxon>
        <taxon>Endopterygota</taxon>
        <taxon>Lepidoptera</taxon>
        <taxon>Glossata</taxon>
        <taxon>Ditrysia</taxon>
        <taxon>Papilionoidea</taxon>
        <taxon>Pieridae</taxon>
        <taxon>Pierinae</taxon>
        <taxon>Pieris</taxon>
    </lineage>
</organism>
<dbReference type="EMBL" id="CAJOBZ010000036">
    <property type="protein sequence ID" value="CAF4900083.1"/>
    <property type="molecule type" value="Genomic_DNA"/>
</dbReference>
<dbReference type="GO" id="GO:0016614">
    <property type="term" value="F:oxidoreductase activity, acting on CH-OH group of donors"/>
    <property type="evidence" value="ECO:0007669"/>
    <property type="project" value="InterPro"/>
</dbReference>
<feature type="domain" description="Glucose-methanol-choline oxidoreductase N-terminal" evidence="5">
    <location>
        <begin position="442"/>
        <end position="456"/>
    </location>
</feature>
<proteinExistence type="inferred from homology"/>
<comment type="similarity">
    <text evidence="2">Belongs to the GMC oxidoreductase family.</text>
</comment>
<dbReference type="AlphaFoldDB" id="A0A821V397"/>
<evidence type="ECO:0000256" key="4">
    <source>
        <dbReference type="ARBA" id="ARBA00022827"/>
    </source>
</evidence>
<evidence type="ECO:0000313" key="7">
    <source>
        <dbReference type="Proteomes" id="UP000663880"/>
    </source>
</evidence>
<comment type="caution">
    <text evidence="6">The sequence shown here is derived from an EMBL/GenBank/DDBJ whole genome shotgun (WGS) entry which is preliminary data.</text>
</comment>
<evidence type="ECO:0000256" key="3">
    <source>
        <dbReference type="ARBA" id="ARBA00022630"/>
    </source>
</evidence>
<comment type="cofactor">
    <cofactor evidence="1">
        <name>FAD</name>
        <dbReference type="ChEBI" id="CHEBI:57692"/>
    </cofactor>
</comment>
<evidence type="ECO:0000259" key="5">
    <source>
        <dbReference type="PROSITE" id="PS00624"/>
    </source>
</evidence>
<dbReference type="Pfam" id="PF05199">
    <property type="entry name" value="GMC_oxred_C"/>
    <property type="match status" value="1"/>
</dbReference>
<sequence length="742" mass="82778">MAPELLCWLFGEVDGVDGDTFDFIIVGGGSGGSVVTNRLSEEKQWNILLLEAGPDPPLESYVPNFDTDLYGSDFDWNYLTKTDNRTGLGRQASITDITAFFSRYPNASYPEFQSHFLLIPKNATSGLKRFGSLKTIQSGPGTTGIAPQVFNAAINFFAATQCLSHDNFVSDEIKDGDTFDFIIVGGGSGGSVVTNRLSEEKQWNILLLEAGPDPPLESYVPNFDTELYGSDFDWNYLTKTDNRTGLGSKDGRISWPRGKMLGGCSSNNEMVYIRGRAPDYQHWVDAGNPSWTPQNVFHYFNKAENLQSKKLLENPYISGLYGHHGPLIVDNYNSTYREDTERILDSWKHIGFDIVEDINSEYTLGLGSCGIYPVTVSSGRRQSTYEAYIKPARRRENLKIVTRAYVTKVIVDDNLEAKGVEVDIKGKKITVFASKEVIVSSGAINTPKLLMLSGIGPKMHLESVGIPCKVNLPVGERLQDHYMIPTLIYGDEPESRSTVDLHFDELKYLYDGSGYLGQASFSDITAFFSRYPNASYPEFQSHFVLIPKNSTSGLQRFASLKTPILASFLEFGARKALYVFALHLLHPFSKGSVYLNSSDPYEDPIIEANYLDDPRDIKATIDGLKILTSIVDTPYFRSINAFIFKVNLPECDQYEFKSNEYWWCYAKYLMMTLYHPVGTAKMGPSAEDSVVDNYLRVHGVRGLRVIDASVMPNLTSGNTNGPTIMIGEMGADMIKSAYFKIK</sequence>
<name>A0A821V397_9NEOP</name>
<evidence type="ECO:0000313" key="6">
    <source>
        <dbReference type="EMBL" id="CAF4900083.1"/>
    </source>
</evidence>
<dbReference type="SUPFAM" id="SSF54373">
    <property type="entry name" value="FAD-linked reductases, C-terminal domain"/>
    <property type="match status" value="1"/>
</dbReference>
<gene>
    <name evidence="6" type="ORF">PMACD_LOCUS11212</name>
</gene>
<dbReference type="InterPro" id="IPR036188">
    <property type="entry name" value="FAD/NAD-bd_sf"/>
</dbReference>
<dbReference type="InterPro" id="IPR000172">
    <property type="entry name" value="GMC_OxRdtase_N"/>
</dbReference>
<protein>
    <recommendedName>
        <fullName evidence="5">Glucose-methanol-choline oxidoreductase N-terminal domain-containing protein</fullName>
    </recommendedName>
</protein>
<dbReference type="InterPro" id="IPR007867">
    <property type="entry name" value="GMC_OxRtase_C"/>
</dbReference>
<evidence type="ECO:0000256" key="2">
    <source>
        <dbReference type="ARBA" id="ARBA00010790"/>
    </source>
</evidence>
<keyword evidence="3" id="KW-0285">Flavoprotein</keyword>
<keyword evidence="7" id="KW-1185">Reference proteome</keyword>
<keyword evidence="4" id="KW-0274">FAD</keyword>